<dbReference type="InterPro" id="IPR003959">
    <property type="entry name" value="ATPase_AAA_core"/>
</dbReference>
<dbReference type="EMBL" id="CP033240">
    <property type="protein sequence ID" value="AZF81653.1"/>
    <property type="molecule type" value="Genomic_DNA"/>
</dbReference>
<evidence type="ECO:0000313" key="4">
    <source>
        <dbReference type="EMBL" id="AKA79489.1"/>
    </source>
</evidence>
<gene>
    <name evidence="12" type="ORF">HFC64_15540</name>
    <name evidence="4" type="ORF">SULA_1868</name>
    <name evidence="2" type="ORF">SULB_1869</name>
    <name evidence="3" type="ORF">SULC_1867</name>
    <name evidence="5" type="ORF">SULG_09385</name>
    <name evidence="6" type="ORF">SULH_09385</name>
    <name evidence="7" type="ORF">SULI_09385</name>
    <name evidence="8" type="ORF">SULM_09375</name>
    <name evidence="9" type="ORF">SULN_09375</name>
    <name evidence="10" type="ORF">SULO_09385</name>
    <name evidence="11" type="ORF">SULZ_09310</name>
</gene>
<dbReference type="EMBL" id="CP011056">
    <property type="protein sequence ID" value="AKA76796.1"/>
    <property type="molecule type" value="Genomic_DNA"/>
</dbReference>
<evidence type="ECO:0000313" key="15">
    <source>
        <dbReference type="Proteomes" id="UP000033106"/>
    </source>
</evidence>
<evidence type="ECO:0000313" key="23">
    <source>
        <dbReference type="Proteomes" id="UP000594632"/>
    </source>
</evidence>
<dbReference type="EMBL" id="CP033237">
    <property type="protein sequence ID" value="AZF73817.1"/>
    <property type="molecule type" value="Genomic_DNA"/>
</dbReference>
<dbReference type="PRINTS" id="PR00364">
    <property type="entry name" value="DISEASERSIST"/>
</dbReference>
<dbReference type="Proteomes" id="UP000033057">
    <property type="component" value="Chromosome"/>
</dbReference>
<accession>A0A0E3KCU7</accession>
<dbReference type="InterPro" id="IPR003593">
    <property type="entry name" value="AAA+_ATPase"/>
</dbReference>
<dbReference type="EMBL" id="CP011057">
    <property type="protein sequence ID" value="AKA79489.1"/>
    <property type="molecule type" value="Genomic_DNA"/>
</dbReference>
<reference evidence="4" key="3">
    <citation type="submission" date="2018-10" db="EMBL/GenBank/DDBJ databases">
        <authorList>
            <person name="McCarthy S."/>
            <person name="Gradnigo J."/>
            <person name="Johnson T."/>
            <person name="Payne S."/>
            <person name="Lipzen A."/>
            <person name="Schackwitz W."/>
            <person name="Martin J."/>
            <person name="Moriyama E."/>
            <person name="Blum P."/>
        </authorList>
    </citation>
    <scope>NUCLEOTIDE SEQUENCE</scope>
    <source>
        <strain evidence="2">SARC-B</strain>
        <strain evidence="3">SARC-C</strain>
        <strain evidence="4">SULA</strain>
    </source>
</reference>
<evidence type="ECO:0000313" key="16">
    <source>
        <dbReference type="Proteomes" id="UP000267993"/>
    </source>
</evidence>
<evidence type="ECO:0000313" key="22">
    <source>
        <dbReference type="Proteomes" id="UP000282269"/>
    </source>
</evidence>
<evidence type="ECO:0000313" key="17">
    <source>
        <dbReference type="Proteomes" id="UP000269431"/>
    </source>
</evidence>
<dbReference type="Proteomes" id="UP000033106">
    <property type="component" value="Chromosome"/>
</dbReference>
<evidence type="ECO:0000313" key="18">
    <source>
        <dbReference type="Proteomes" id="UP000273194"/>
    </source>
</evidence>
<dbReference type="Proteomes" id="UP000594632">
    <property type="component" value="Chromosome"/>
</dbReference>
<evidence type="ECO:0000313" key="14">
    <source>
        <dbReference type="Proteomes" id="UP000033085"/>
    </source>
</evidence>
<feature type="domain" description="AAA+ ATPase" evidence="1">
    <location>
        <begin position="10"/>
        <end position="162"/>
    </location>
</feature>
<evidence type="ECO:0000313" key="10">
    <source>
        <dbReference type="EMBL" id="AZF81653.1"/>
    </source>
</evidence>
<evidence type="ECO:0000259" key="1">
    <source>
        <dbReference type="SMART" id="SM00382"/>
    </source>
</evidence>
<dbReference type="InterPro" id="IPR027417">
    <property type="entry name" value="P-loop_NTPase"/>
</dbReference>
<dbReference type="KEGG" id="ssoa:SULA_1868"/>
<reference evidence="16 17" key="2">
    <citation type="journal article" date="2018" name="Proc. Natl. Acad. Sci. U.S.A.">
        <title>Nonmutational mechanism of inheritance in the Archaeon Sulfolobus solfataricus.</title>
        <authorList>
            <person name="Payne S."/>
            <person name="McCarthy S."/>
            <person name="Johnson T."/>
            <person name="North E."/>
            <person name="Blum P."/>
        </authorList>
    </citation>
    <scope>NUCLEOTIDE SEQUENCE [LARGE SCALE GENOMIC DNA]</scope>
    <source>
        <strain evidence="6 16">SARC-H</strain>
        <strain evidence="7 20">SARC-I</strain>
        <strain evidence="9 21">SARC-N</strain>
        <strain evidence="10 22">SARC-O</strain>
        <strain evidence="11 17">SUL120</strain>
        <strain evidence="5 18">SULG</strain>
        <strain evidence="8 19">SULM</strain>
    </source>
</reference>
<proteinExistence type="predicted"/>
<evidence type="ECO:0000313" key="9">
    <source>
        <dbReference type="EMBL" id="AZF79048.1"/>
    </source>
</evidence>
<dbReference type="KEGG" id="ssof:SULC_1867"/>
<evidence type="ECO:0000313" key="12">
    <source>
        <dbReference type="EMBL" id="QPG51042.1"/>
    </source>
</evidence>
<dbReference type="Proteomes" id="UP000278715">
    <property type="component" value="Chromosome"/>
</dbReference>
<reference evidence="12 23" key="4">
    <citation type="journal article" date="2020" name="Nat. Commun.">
        <title>The structures of two archaeal type IV pili illuminate evolutionary relationships.</title>
        <authorList>
            <person name="Wang F."/>
            <person name="Baquero D.P."/>
            <person name="Su Z."/>
            <person name="Beltran L.C."/>
            <person name="Prangishvili D."/>
            <person name="Krupovic M."/>
            <person name="Egelman E.H."/>
        </authorList>
    </citation>
    <scope>NUCLEOTIDE SEQUENCE [LARGE SCALE GENOMIC DNA]</scope>
    <source>
        <strain evidence="12 23">POZ149</strain>
    </source>
</reference>
<evidence type="ECO:0000313" key="19">
    <source>
        <dbReference type="Proteomes" id="UP000273443"/>
    </source>
</evidence>
<dbReference type="EMBL" id="CP033235">
    <property type="protein sequence ID" value="AZF68577.1"/>
    <property type="molecule type" value="Genomic_DNA"/>
</dbReference>
<dbReference type="EMBL" id="CP050869">
    <property type="protein sequence ID" value="QPG51042.1"/>
    <property type="molecule type" value="Genomic_DNA"/>
</dbReference>
<name>A0A0E3KCU7_SACSO</name>
<evidence type="ECO:0000313" key="5">
    <source>
        <dbReference type="EMBL" id="AZF68577.1"/>
    </source>
</evidence>
<dbReference type="GO" id="GO:0016887">
    <property type="term" value="F:ATP hydrolysis activity"/>
    <property type="evidence" value="ECO:0007669"/>
    <property type="project" value="InterPro"/>
</dbReference>
<evidence type="ECO:0000313" key="21">
    <source>
        <dbReference type="Proteomes" id="UP000278715"/>
    </source>
</evidence>
<dbReference type="SMART" id="SM00382">
    <property type="entry name" value="AAA"/>
    <property type="match status" value="1"/>
</dbReference>
<dbReference type="PANTHER" id="PTHR32472">
    <property type="entry name" value="DNA REPAIR PROTEIN RADA"/>
    <property type="match status" value="1"/>
</dbReference>
<dbReference type="EMBL" id="CP011055">
    <property type="protein sequence ID" value="AKA74098.1"/>
    <property type="molecule type" value="Genomic_DNA"/>
</dbReference>
<dbReference type="Proteomes" id="UP000033085">
    <property type="component" value="Chromosome"/>
</dbReference>
<dbReference type="Proteomes" id="UP000273194">
    <property type="component" value="Chromosome"/>
</dbReference>
<dbReference type="PATRIC" id="fig|2287.6.peg.1923"/>
<evidence type="ECO:0000313" key="2">
    <source>
        <dbReference type="EMBL" id="AKA74098.1"/>
    </source>
</evidence>
<dbReference type="Proteomes" id="UP000282269">
    <property type="component" value="Chromosome"/>
</dbReference>
<dbReference type="GO" id="GO:0000725">
    <property type="term" value="P:recombinational repair"/>
    <property type="evidence" value="ECO:0007669"/>
    <property type="project" value="TreeGrafter"/>
</dbReference>
<dbReference type="PANTHER" id="PTHR32472:SF10">
    <property type="entry name" value="DNA REPAIR PROTEIN RADA-LIKE PROTEIN"/>
    <property type="match status" value="1"/>
</dbReference>
<evidence type="ECO:0000313" key="11">
    <source>
        <dbReference type="EMBL" id="AZF84229.1"/>
    </source>
</evidence>
<dbReference type="EMBL" id="CP033241">
    <property type="protein sequence ID" value="AZF84229.1"/>
    <property type="molecule type" value="Genomic_DNA"/>
</dbReference>
<dbReference type="Proteomes" id="UP000275843">
    <property type="component" value="Chromosome"/>
</dbReference>
<evidence type="ECO:0000313" key="6">
    <source>
        <dbReference type="EMBL" id="AZF71197.1"/>
    </source>
</evidence>
<evidence type="ECO:0000313" key="13">
    <source>
        <dbReference type="Proteomes" id="UP000033057"/>
    </source>
</evidence>
<dbReference type="Proteomes" id="UP000269431">
    <property type="component" value="Chromosome"/>
</dbReference>
<dbReference type="Proteomes" id="UP000267993">
    <property type="component" value="Chromosome"/>
</dbReference>
<evidence type="ECO:0000313" key="8">
    <source>
        <dbReference type="EMBL" id="AZF76440.1"/>
    </source>
</evidence>
<dbReference type="EMBL" id="CP033236">
    <property type="protein sequence ID" value="AZF71197.1"/>
    <property type="molecule type" value="Genomic_DNA"/>
</dbReference>
<evidence type="ECO:0000313" key="7">
    <source>
        <dbReference type="EMBL" id="AZF73817.1"/>
    </source>
</evidence>
<dbReference type="EMBL" id="CP033238">
    <property type="protein sequence ID" value="AZF76440.1"/>
    <property type="molecule type" value="Genomic_DNA"/>
</dbReference>
<evidence type="ECO:0000313" key="3">
    <source>
        <dbReference type="EMBL" id="AKA76796.1"/>
    </source>
</evidence>
<dbReference type="GeneID" id="44129784"/>
<organism evidence="4 15">
    <name type="scientific">Saccharolobus solfataricus</name>
    <name type="common">Sulfolobus solfataricus</name>
    <dbReference type="NCBI Taxonomy" id="2287"/>
    <lineage>
        <taxon>Archaea</taxon>
        <taxon>Thermoproteota</taxon>
        <taxon>Thermoprotei</taxon>
        <taxon>Sulfolobales</taxon>
        <taxon>Sulfolobaceae</taxon>
        <taxon>Saccharolobus</taxon>
    </lineage>
</organism>
<dbReference type="SUPFAM" id="SSF52540">
    <property type="entry name" value="P-loop containing nucleoside triphosphate hydrolases"/>
    <property type="match status" value="1"/>
</dbReference>
<protein>
    <submittedName>
        <fullName evidence="4">AAA family ATPase</fullName>
    </submittedName>
</protein>
<dbReference type="GO" id="GO:0005524">
    <property type="term" value="F:ATP binding"/>
    <property type="evidence" value="ECO:0007669"/>
    <property type="project" value="InterPro"/>
</dbReference>
<dbReference type="KEGG" id="ssol:SULB_1869"/>
<dbReference type="AlphaFoldDB" id="A0A0E3KCU7"/>
<dbReference type="RefSeq" id="WP_009991371.1">
    <property type="nucleotide sequence ID" value="NZ_CP011055.2"/>
</dbReference>
<dbReference type="Proteomes" id="UP000273443">
    <property type="component" value="Chromosome"/>
</dbReference>
<dbReference type="Gene3D" id="3.40.50.300">
    <property type="entry name" value="P-loop containing nucleotide triphosphate hydrolases"/>
    <property type="match status" value="1"/>
</dbReference>
<dbReference type="Pfam" id="PF00004">
    <property type="entry name" value="AAA"/>
    <property type="match status" value="1"/>
</dbReference>
<sequence length="175" mass="19715">MNLPTFVFERGNLVSIYGESGVGKTSLSLELASQIRTSVFISTEGSLFEARLERIKVGEGVYFASVKSNIELFNGIINSLRYKPSLIVVDAINTFYRYERNVQNFLKLLIILRSIAESNVKILLVWEVSGSNKVAGEKFMRKFSDDALRITKSYIIGNLRKCKFKITERGVVGCL</sequence>
<reference evidence="13 14" key="1">
    <citation type="journal article" date="2015" name="Genome Announc.">
        <title>Complete Genome Sequence of Sulfolobus solfataricus Strain 98/2 and Evolved Derivatives.</title>
        <authorList>
            <person name="McCarthy S."/>
            <person name="Gradnigo J."/>
            <person name="Johnson T."/>
            <person name="Payne S."/>
            <person name="Lipzen A."/>
            <person name="Martin J."/>
            <person name="Schackwitz W."/>
            <person name="Moriyama E."/>
            <person name="Blum P."/>
        </authorList>
    </citation>
    <scope>NUCLEOTIDE SEQUENCE [LARGE SCALE GENOMIC DNA]</scope>
    <source>
        <strain evidence="13">98/2 SULC</strain>
        <strain evidence="2">SARC-B</strain>
        <strain evidence="3">SARC-C</strain>
        <strain evidence="4 15">SULA</strain>
        <strain evidence="14">SULB</strain>
    </source>
</reference>
<dbReference type="EMBL" id="CP033239">
    <property type="protein sequence ID" value="AZF79048.1"/>
    <property type="molecule type" value="Genomic_DNA"/>
</dbReference>
<evidence type="ECO:0000313" key="20">
    <source>
        <dbReference type="Proteomes" id="UP000275843"/>
    </source>
</evidence>